<dbReference type="EnsemblMetazoa" id="CJA05088.1">
    <property type="protein sequence ID" value="CJA05088.1"/>
    <property type="gene ID" value="WBGene00124292"/>
</dbReference>
<proteinExistence type="predicted"/>
<sequence>MVDCNVIRWAQILLLVFLCLLFVSVSHAQSLADEENFEFEISQNEDSSLNNELLRFARNARTKRQIKVKLPKKETLRAVTAARFNPLFIGGTVNMVLALLNLFFALLNFALIFGKYNLRLRILAEKVQLSVEEVASRDMHPKIKMALSRTFAPKDPLLSQVLQLLKEPSEHFDHVNDLLPGQKEARLRRLDAPPNTKSTAAKSNAKSTTSKTPKSTGGKTKKSAKPEDDSEATSGKKSATKTKK</sequence>
<evidence type="ECO:0008006" key="6">
    <source>
        <dbReference type="Google" id="ProtNLM"/>
    </source>
</evidence>
<organism evidence="4 5">
    <name type="scientific">Caenorhabditis japonica</name>
    <dbReference type="NCBI Taxonomy" id="281687"/>
    <lineage>
        <taxon>Eukaryota</taxon>
        <taxon>Metazoa</taxon>
        <taxon>Ecdysozoa</taxon>
        <taxon>Nematoda</taxon>
        <taxon>Chromadorea</taxon>
        <taxon>Rhabditida</taxon>
        <taxon>Rhabditina</taxon>
        <taxon>Rhabditomorpha</taxon>
        <taxon>Rhabditoidea</taxon>
        <taxon>Rhabditidae</taxon>
        <taxon>Peloderinae</taxon>
        <taxon>Caenorhabditis</taxon>
    </lineage>
</organism>
<reference evidence="4" key="2">
    <citation type="submission" date="2022-06" db="UniProtKB">
        <authorList>
            <consortium name="EnsemblMetazoa"/>
        </authorList>
    </citation>
    <scope>IDENTIFICATION</scope>
    <source>
        <strain evidence="4">DF5081</strain>
    </source>
</reference>
<name>A0A8R1DK65_CAEJA</name>
<evidence type="ECO:0000256" key="3">
    <source>
        <dbReference type="SAM" id="SignalP"/>
    </source>
</evidence>
<keyword evidence="5" id="KW-1185">Reference proteome</keyword>
<accession>A0A8R1DK65</accession>
<feature type="signal peptide" evidence="3">
    <location>
        <begin position="1"/>
        <end position="28"/>
    </location>
</feature>
<evidence type="ECO:0000313" key="5">
    <source>
        <dbReference type="Proteomes" id="UP000005237"/>
    </source>
</evidence>
<feature type="chain" id="PRO_5035756953" description="Transmembrane protein" evidence="3">
    <location>
        <begin position="29"/>
        <end position="244"/>
    </location>
</feature>
<dbReference type="Proteomes" id="UP000005237">
    <property type="component" value="Unassembled WGS sequence"/>
</dbReference>
<evidence type="ECO:0000256" key="2">
    <source>
        <dbReference type="SAM" id="Phobius"/>
    </source>
</evidence>
<keyword evidence="3" id="KW-0732">Signal</keyword>
<reference evidence="5" key="1">
    <citation type="submission" date="2010-08" db="EMBL/GenBank/DDBJ databases">
        <authorList>
            <consortium name="Caenorhabditis japonica Sequencing Consortium"/>
            <person name="Wilson R.K."/>
        </authorList>
    </citation>
    <scope>NUCLEOTIDE SEQUENCE [LARGE SCALE GENOMIC DNA]</scope>
    <source>
        <strain evidence="5">DF5081</strain>
    </source>
</reference>
<feature type="compositionally biased region" description="Low complexity" evidence="1">
    <location>
        <begin position="195"/>
        <end position="218"/>
    </location>
</feature>
<keyword evidence="2" id="KW-1133">Transmembrane helix</keyword>
<feature type="transmembrane region" description="Helical" evidence="2">
    <location>
        <begin position="87"/>
        <end position="113"/>
    </location>
</feature>
<dbReference type="AlphaFoldDB" id="A0A8R1DK65"/>
<keyword evidence="2" id="KW-0812">Transmembrane</keyword>
<protein>
    <recommendedName>
        <fullName evidence="6">Transmembrane protein</fullName>
    </recommendedName>
</protein>
<evidence type="ECO:0000256" key="1">
    <source>
        <dbReference type="SAM" id="MobiDB-lite"/>
    </source>
</evidence>
<feature type="region of interest" description="Disordered" evidence="1">
    <location>
        <begin position="183"/>
        <end position="244"/>
    </location>
</feature>
<evidence type="ECO:0000313" key="4">
    <source>
        <dbReference type="EnsemblMetazoa" id="CJA05088.1"/>
    </source>
</evidence>
<keyword evidence="2" id="KW-0472">Membrane</keyword>